<comment type="caution">
    <text evidence="2">The sequence shown here is derived from an EMBL/GenBank/DDBJ whole genome shotgun (WGS) entry which is preliminary data.</text>
</comment>
<feature type="transmembrane region" description="Helical" evidence="1">
    <location>
        <begin position="53"/>
        <end position="74"/>
    </location>
</feature>
<proteinExistence type="predicted"/>
<dbReference type="Pfam" id="PF19560">
    <property type="entry name" value="DUF6082"/>
    <property type="match status" value="1"/>
</dbReference>
<keyword evidence="1" id="KW-1133">Transmembrane helix</keyword>
<evidence type="ECO:0000256" key="1">
    <source>
        <dbReference type="SAM" id="Phobius"/>
    </source>
</evidence>
<evidence type="ECO:0000313" key="3">
    <source>
        <dbReference type="Proteomes" id="UP000316541"/>
    </source>
</evidence>
<dbReference type="AlphaFoldDB" id="A0A544YQ68"/>
<dbReference type="RefSeq" id="WP_142620933.1">
    <property type="nucleotide sequence ID" value="NZ_VIRM01000028.1"/>
</dbReference>
<reference evidence="2 3" key="1">
    <citation type="submission" date="2019-07" db="EMBL/GenBank/DDBJ databases">
        <title>Microbispora hainanensis DSM 45428.</title>
        <authorList>
            <person name="Thawai C."/>
        </authorList>
    </citation>
    <scope>NUCLEOTIDE SEQUENCE [LARGE SCALE GENOMIC DNA]</scope>
    <source>
        <strain evidence="2 3">DSM 45428</strain>
    </source>
</reference>
<dbReference type="Proteomes" id="UP000316541">
    <property type="component" value="Unassembled WGS sequence"/>
</dbReference>
<protein>
    <submittedName>
        <fullName evidence="2">Uncharacterized protein</fullName>
    </submittedName>
</protein>
<keyword evidence="1" id="KW-0472">Membrane</keyword>
<sequence length="259" mass="29498">MAGAIGRRFVISTILFVSIILIAVLVISSPLFLDALKAKRDDWLLLSNIGQTYGVASALLSVFALIGVSFSLILQARETKATREQALRALHGDPMRMAMDDPLYRACWGPFFSANEEDGQKAHMYVNMIFNHWLLMWELRAITETHLREISRTVLEGPIGRRFWQDVRALRMSSSGTRRERRFNRIIDAEYQEVVRLNPIAPVWEPPGSADPLPHTKENIERRFVSEANLTRLLAVLGVVLVIEILRKMAASMSRQRRT</sequence>
<dbReference type="EMBL" id="VIRM01000028">
    <property type="protein sequence ID" value="TQS18900.1"/>
    <property type="molecule type" value="Genomic_DNA"/>
</dbReference>
<name>A0A544YQ68_9ACTN</name>
<accession>A0A544YQ68</accession>
<feature type="transmembrane region" description="Helical" evidence="1">
    <location>
        <begin position="9"/>
        <end position="33"/>
    </location>
</feature>
<organism evidence="2 3">
    <name type="scientific">Microbispora hainanensis</name>
    <dbReference type="NCBI Taxonomy" id="568844"/>
    <lineage>
        <taxon>Bacteria</taxon>
        <taxon>Bacillati</taxon>
        <taxon>Actinomycetota</taxon>
        <taxon>Actinomycetes</taxon>
        <taxon>Streptosporangiales</taxon>
        <taxon>Streptosporangiaceae</taxon>
        <taxon>Microbispora</taxon>
    </lineage>
</organism>
<evidence type="ECO:0000313" key="2">
    <source>
        <dbReference type="EMBL" id="TQS18900.1"/>
    </source>
</evidence>
<dbReference type="InterPro" id="IPR045728">
    <property type="entry name" value="DUF6082"/>
</dbReference>
<keyword evidence="1" id="KW-0812">Transmembrane</keyword>
<gene>
    <name evidence="2" type="ORF">FLX08_22290</name>
</gene>